<dbReference type="KEGG" id="vg:19686999"/>
<keyword evidence="2" id="KW-1185">Reference proteome</keyword>
<dbReference type="EMBL" id="KC954774">
    <property type="protein sequence ID" value="AIA64778.1"/>
    <property type="molecule type" value="Genomic_DNA"/>
</dbReference>
<evidence type="ECO:0000313" key="1">
    <source>
        <dbReference type="EMBL" id="AIA64778.1"/>
    </source>
</evidence>
<sequence>MTGFWVCTSLFILLVLVWAWDKYVTPRRMTRPPVNRILELIAAKKLEVYDNPSQADRDRCSHFVDYVILDHERKVKTYLYRDNFHGTPQISGDLDWMNRWEQDRVLRLVEGICGARRKAYREACAIERKARDERRREEAEKIYKSR</sequence>
<evidence type="ECO:0000313" key="2">
    <source>
        <dbReference type="Proteomes" id="UP000026984"/>
    </source>
</evidence>
<organism evidence="1 2">
    <name type="scientific">Cronobacter phage CR8</name>
    <dbReference type="NCBI Taxonomy" id="1327934"/>
    <lineage>
        <taxon>Viruses</taxon>
        <taxon>Duplodnaviria</taxon>
        <taxon>Heunggongvirae</taxon>
        <taxon>Uroviricota</taxon>
        <taxon>Caudoviricetes</taxon>
        <taxon>Vequintavirinae</taxon>
        <taxon>Certrevirus</taxon>
        <taxon>Certrevirus CR8</taxon>
    </lineage>
</organism>
<dbReference type="GeneID" id="19686999"/>
<dbReference type="Proteomes" id="UP000026984">
    <property type="component" value="Segment"/>
</dbReference>
<accession>A0A060AMQ1</accession>
<proteinExistence type="predicted"/>
<protein>
    <submittedName>
        <fullName evidence="1">Uncharacterized protein</fullName>
    </submittedName>
</protein>
<name>A0A060AMQ1_9CAUD</name>
<gene>
    <name evidence="1" type="ORF">CR8_248</name>
</gene>
<reference evidence="1 2" key="1">
    <citation type="submission" date="2013-04" db="EMBL/GenBank/DDBJ databases">
        <title>Complete Genome Sequence of Cronobacter sakazakii Bacteriophage CR8.</title>
        <authorList>
            <person name="Kim Y."/>
            <person name="Shin H."/>
            <person name="Ryu S."/>
        </authorList>
    </citation>
    <scope>NUCLEOTIDE SEQUENCE [LARGE SCALE GENOMIC DNA]</scope>
</reference>
<dbReference type="RefSeq" id="YP_009042485.1">
    <property type="nucleotide sequence ID" value="NC_024354.1"/>
</dbReference>